<evidence type="ECO:0000313" key="2">
    <source>
        <dbReference type="EMBL" id="CAL7943633.1"/>
    </source>
</evidence>
<dbReference type="Gene3D" id="2.40.10.230">
    <property type="entry name" value="Probable tRNA pseudouridine synthase domain"/>
    <property type="match status" value="1"/>
</dbReference>
<dbReference type="InterPro" id="IPR007504">
    <property type="entry name" value="H/ACA_rnp_Gar1/Naf1"/>
</dbReference>
<keyword evidence="1" id="KW-0694">RNA-binding</keyword>
<keyword evidence="1" id="KW-0539">Nucleus</keyword>
<comment type="subunit">
    <text evidence="1">Component of the small nucleolar ribonucleoprotein particles containing H/ACA-type snoRNAs (H/ACA snoRNPs).</text>
</comment>
<dbReference type="InterPro" id="IPR038664">
    <property type="entry name" value="Gar1/Naf1_Cbf5-bd_sf"/>
</dbReference>
<comment type="function">
    <text evidence="1">Required for ribosome biogenesis. Part of a complex which catalyzes pseudouridylation of rRNA. This involves the isomerization of uridine such that the ribose is subsequently attached to C5, instead of the normal N1. Pseudouridine ("psi") residues may serve to stabilize the conformation of rRNAs.</text>
</comment>
<dbReference type="InterPro" id="IPR009000">
    <property type="entry name" value="Transl_B-barrel_sf"/>
</dbReference>
<evidence type="ECO:0000313" key="3">
    <source>
        <dbReference type="Proteomes" id="UP001642520"/>
    </source>
</evidence>
<keyword evidence="1" id="KW-0687">Ribonucleoprotein</keyword>
<comment type="caution">
    <text evidence="2">The sequence shown here is derived from an EMBL/GenBank/DDBJ whole genome shotgun (WGS) entry which is preliminary data.</text>
</comment>
<proteinExistence type="inferred from homology"/>
<comment type="similarity">
    <text evidence="1">Belongs to the GAR1 family.</text>
</comment>
<keyword evidence="1" id="KW-0698">rRNA processing</keyword>
<keyword evidence="1" id="KW-0690">Ribosome biogenesis</keyword>
<accession>A0ABP1NRG9</accession>
<reference evidence="2 3" key="1">
    <citation type="submission" date="2024-08" db="EMBL/GenBank/DDBJ databases">
        <authorList>
            <person name="Will J Nash"/>
            <person name="Angela Man"/>
            <person name="Seanna McTaggart"/>
            <person name="Kendall Baker"/>
            <person name="Tom Barker"/>
            <person name="Leah Catchpole"/>
            <person name="Alex Durrant"/>
            <person name="Karim Gharbi"/>
            <person name="Naomi Irish"/>
            <person name="Gemy Kaithakottil"/>
            <person name="Debby Ku"/>
            <person name="Aaliyah Providence"/>
            <person name="Felix Shaw"/>
            <person name="David Swarbreck"/>
            <person name="Chris Watkins"/>
            <person name="Ann M. McCartney"/>
            <person name="Giulio Formenti"/>
            <person name="Alice Mouton"/>
            <person name="Noel Vella"/>
            <person name="Bjorn M von Reumont"/>
            <person name="Adriana Vella"/>
            <person name="Wilfried Haerty"/>
        </authorList>
    </citation>
    <scope>NUCLEOTIDE SEQUENCE [LARGE SCALE GENOMIC DNA]</scope>
</reference>
<comment type="subcellular location">
    <subcellularLocation>
        <location evidence="1">Nucleus</location>
        <location evidence="1">Nucleolus</location>
    </subcellularLocation>
</comment>
<name>A0ABP1NRG9_XYLVO</name>
<evidence type="ECO:0000256" key="1">
    <source>
        <dbReference type="RuleBase" id="RU364004"/>
    </source>
</evidence>
<dbReference type="Pfam" id="PF04410">
    <property type="entry name" value="Gar1"/>
    <property type="match status" value="1"/>
</dbReference>
<dbReference type="EMBL" id="CAXAJV020001293">
    <property type="protein sequence ID" value="CAL7943633.1"/>
    <property type="molecule type" value="Genomic_DNA"/>
</dbReference>
<sequence>MEGIAFDMFLKDSEPYNGSKNASDTSSLCVSSIANNILQTKDKIECTSLDQMSKYFEQLNIQSYLKHNEEKNEYLAGIINNIIDTLCIVVVKPHSPDILLYIGTPLFLINTNSQHSKSKYKLLGYIDDIFGPIGEPMYSVTINCNLTDVLNISKDVYYLPNHPNTLHMYVEHTTNKMSDRGKYNIKIKNLS</sequence>
<organism evidence="2 3">
    <name type="scientific">Xylocopa violacea</name>
    <name type="common">Violet carpenter bee</name>
    <name type="synonym">Apis violacea</name>
    <dbReference type="NCBI Taxonomy" id="135666"/>
    <lineage>
        <taxon>Eukaryota</taxon>
        <taxon>Metazoa</taxon>
        <taxon>Ecdysozoa</taxon>
        <taxon>Arthropoda</taxon>
        <taxon>Hexapoda</taxon>
        <taxon>Insecta</taxon>
        <taxon>Pterygota</taxon>
        <taxon>Neoptera</taxon>
        <taxon>Endopterygota</taxon>
        <taxon>Hymenoptera</taxon>
        <taxon>Apocrita</taxon>
        <taxon>Aculeata</taxon>
        <taxon>Apoidea</taxon>
        <taxon>Anthophila</taxon>
        <taxon>Apidae</taxon>
        <taxon>Xylocopa</taxon>
        <taxon>Xylocopa</taxon>
    </lineage>
</organism>
<protein>
    <recommendedName>
        <fullName evidence="1">H/ACA ribonucleoprotein complex subunit</fullName>
    </recommendedName>
</protein>
<dbReference type="SUPFAM" id="SSF50447">
    <property type="entry name" value="Translation proteins"/>
    <property type="match status" value="1"/>
</dbReference>
<gene>
    <name evidence="2" type="ORF">XYLVIOL_LOCUS6201</name>
</gene>
<dbReference type="Proteomes" id="UP001642520">
    <property type="component" value="Unassembled WGS sequence"/>
</dbReference>
<keyword evidence="3" id="KW-1185">Reference proteome</keyword>